<comment type="caution">
    <text evidence="1">The sequence shown here is derived from an EMBL/GenBank/DDBJ whole genome shotgun (WGS) entry which is preliminary data.</text>
</comment>
<feature type="non-terminal residue" evidence="1">
    <location>
        <position position="1"/>
    </location>
</feature>
<dbReference type="Proteomes" id="UP000257109">
    <property type="component" value="Unassembled WGS sequence"/>
</dbReference>
<sequence>MGDSLSELRNESCGLNLFQFSHLVNENDDYWCLRMKVMLGSQDAWEFVEKGYTIPEDVTNLSQNEKETNEDEKKKDQQALTFIYRTLDEAMFEMIQPFLIGFLV</sequence>
<accession>A0A371I5K0</accession>
<evidence type="ECO:0000313" key="1">
    <source>
        <dbReference type="EMBL" id="RDY10306.1"/>
    </source>
</evidence>
<dbReference type="AlphaFoldDB" id="A0A371I5K0"/>
<dbReference type="OrthoDB" id="8063676at2759"/>
<proteinExistence type="predicted"/>
<keyword evidence="2" id="KW-1185">Reference proteome</keyword>
<dbReference type="EMBL" id="QJKJ01000864">
    <property type="protein sequence ID" value="RDY10306.1"/>
    <property type="molecule type" value="Genomic_DNA"/>
</dbReference>
<protein>
    <recommendedName>
        <fullName evidence="3">DUF4219 domain-containing protein</fullName>
    </recommendedName>
</protein>
<reference evidence="1" key="1">
    <citation type="submission" date="2018-05" db="EMBL/GenBank/DDBJ databases">
        <title>Draft genome of Mucuna pruriens seed.</title>
        <authorList>
            <person name="Nnadi N.E."/>
            <person name="Vos R."/>
            <person name="Hasami M.H."/>
            <person name="Devisetty U.K."/>
            <person name="Aguiy J.C."/>
        </authorList>
    </citation>
    <scope>NUCLEOTIDE SEQUENCE [LARGE SCALE GENOMIC DNA]</scope>
    <source>
        <strain evidence="1">JCA_2017</strain>
    </source>
</reference>
<organism evidence="1 2">
    <name type="scientific">Mucuna pruriens</name>
    <name type="common">Velvet bean</name>
    <name type="synonym">Dolichos pruriens</name>
    <dbReference type="NCBI Taxonomy" id="157652"/>
    <lineage>
        <taxon>Eukaryota</taxon>
        <taxon>Viridiplantae</taxon>
        <taxon>Streptophyta</taxon>
        <taxon>Embryophyta</taxon>
        <taxon>Tracheophyta</taxon>
        <taxon>Spermatophyta</taxon>
        <taxon>Magnoliopsida</taxon>
        <taxon>eudicotyledons</taxon>
        <taxon>Gunneridae</taxon>
        <taxon>Pentapetalae</taxon>
        <taxon>rosids</taxon>
        <taxon>fabids</taxon>
        <taxon>Fabales</taxon>
        <taxon>Fabaceae</taxon>
        <taxon>Papilionoideae</taxon>
        <taxon>50 kb inversion clade</taxon>
        <taxon>NPAAA clade</taxon>
        <taxon>indigoferoid/millettioid clade</taxon>
        <taxon>Phaseoleae</taxon>
        <taxon>Mucuna</taxon>
    </lineage>
</organism>
<evidence type="ECO:0008006" key="3">
    <source>
        <dbReference type="Google" id="ProtNLM"/>
    </source>
</evidence>
<gene>
    <name evidence="1" type="ORF">CR513_05173</name>
</gene>
<name>A0A371I5K0_MUCPR</name>
<evidence type="ECO:0000313" key="2">
    <source>
        <dbReference type="Proteomes" id="UP000257109"/>
    </source>
</evidence>